<dbReference type="AlphaFoldDB" id="S0FZF5"/>
<keyword evidence="5" id="KW-1185">Reference proteome</keyword>
<dbReference type="GO" id="GO:0016747">
    <property type="term" value="F:acyltransferase activity, transferring groups other than amino-acyl groups"/>
    <property type="evidence" value="ECO:0007669"/>
    <property type="project" value="InterPro"/>
</dbReference>
<evidence type="ECO:0000313" key="5">
    <source>
        <dbReference type="Proteomes" id="UP000014155"/>
    </source>
</evidence>
<gene>
    <name evidence="4" type="ORF">CTER_5576</name>
</gene>
<dbReference type="PROSITE" id="PS51186">
    <property type="entry name" value="GNAT"/>
    <property type="match status" value="2"/>
</dbReference>
<protein>
    <submittedName>
        <fullName evidence="4">Acetyltransferase</fullName>
    </submittedName>
</protein>
<organism evidence="4 5">
    <name type="scientific">Ruminiclostridium cellobioparum subsp. termitidis CT1112</name>
    <dbReference type="NCBI Taxonomy" id="1195236"/>
    <lineage>
        <taxon>Bacteria</taxon>
        <taxon>Bacillati</taxon>
        <taxon>Bacillota</taxon>
        <taxon>Clostridia</taxon>
        <taxon>Eubacteriales</taxon>
        <taxon>Oscillospiraceae</taxon>
        <taxon>Ruminiclostridium</taxon>
    </lineage>
</organism>
<dbReference type="Pfam" id="PF13673">
    <property type="entry name" value="Acetyltransf_10"/>
    <property type="match status" value="1"/>
</dbReference>
<dbReference type="eggNOG" id="COG0456">
    <property type="taxonomic scope" value="Bacteria"/>
</dbReference>
<name>S0FZF5_RUMCE</name>
<dbReference type="STRING" id="1195236.CTER_5576"/>
<dbReference type="SUPFAM" id="SSF55729">
    <property type="entry name" value="Acyl-CoA N-acyltransferases (Nat)"/>
    <property type="match status" value="2"/>
</dbReference>
<dbReference type="PANTHER" id="PTHR43420:SF44">
    <property type="entry name" value="ACETYLTRANSFERASE YPEA"/>
    <property type="match status" value="1"/>
</dbReference>
<dbReference type="PATRIC" id="fig|1195236.3.peg.379"/>
<dbReference type="EMBL" id="AORV01000010">
    <property type="protein sequence ID" value="EMS73913.1"/>
    <property type="molecule type" value="Genomic_DNA"/>
</dbReference>
<comment type="caution">
    <text evidence="4">The sequence shown here is derived from an EMBL/GenBank/DDBJ whole genome shotgun (WGS) entry which is preliminary data.</text>
</comment>
<dbReference type="Pfam" id="PF00583">
    <property type="entry name" value="Acetyltransf_1"/>
    <property type="match status" value="1"/>
</dbReference>
<dbReference type="CDD" id="cd04301">
    <property type="entry name" value="NAT_SF"/>
    <property type="match status" value="2"/>
</dbReference>
<sequence>MFIYKTLDDVAVTVIHEAFVNAFSDYQVKMDLPLRKFETMLKRRGFVPDISLGAFQDNILTGFILNGFRSWNSKPAVYDLGTGVIPEFRKQGITSTMLATLKDLLKSKNVEQYLLEVIQSNTPAFNLYKKQGFEIVRDFACFSLDRTGCTAAGTYNSEHVNIIATGCWEQLKSFWDFHPSWQNSIASVNAVSESFFYSLVKIENKTVGYGIIDKKSGDLVQIAVDKTFRRRGIGRSIVWDLSNRTEAGRISVLNVDTAAASTVNFLLSLGFTNSVSQYEMLLTL</sequence>
<keyword evidence="2" id="KW-0012">Acyltransferase</keyword>
<keyword evidence="1 4" id="KW-0808">Transferase</keyword>
<evidence type="ECO:0000256" key="1">
    <source>
        <dbReference type="ARBA" id="ARBA00022679"/>
    </source>
</evidence>
<proteinExistence type="predicted"/>
<dbReference type="PANTHER" id="PTHR43420">
    <property type="entry name" value="ACETYLTRANSFERASE"/>
    <property type="match status" value="1"/>
</dbReference>
<dbReference type="Gene3D" id="3.40.630.30">
    <property type="match status" value="2"/>
</dbReference>
<dbReference type="InterPro" id="IPR016181">
    <property type="entry name" value="Acyl_CoA_acyltransferase"/>
</dbReference>
<feature type="domain" description="N-acetyltransferase" evidence="3">
    <location>
        <begin position="2"/>
        <end position="152"/>
    </location>
</feature>
<reference evidence="4 5" key="1">
    <citation type="journal article" date="2013" name="Genome Announc.">
        <title>Draft Genome Sequence of the Cellulolytic, Mesophilic, Anaerobic Bacterium Clostridium termitidis Strain CT1112 (DSM 5398).</title>
        <authorList>
            <person name="Lal S."/>
            <person name="Ramachandran U."/>
            <person name="Zhang X."/>
            <person name="Munir R."/>
            <person name="Sparling R."/>
            <person name="Levin D.B."/>
        </authorList>
    </citation>
    <scope>NUCLEOTIDE SEQUENCE [LARGE SCALE GENOMIC DNA]</scope>
    <source>
        <strain evidence="4 5">CT1112</strain>
    </source>
</reference>
<dbReference type="InterPro" id="IPR000182">
    <property type="entry name" value="GNAT_dom"/>
</dbReference>
<accession>S0FZF5</accession>
<evidence type="ECO:0000256" key="2">
    <source>
        <dbReference type="ARBA" id="ARBA00023315"/>
    </source>
</evidence>
<evidence type="ECO:0000313" key="4">
    <source>
        <dbReference type="EMBL" id="EMS73913.1"/>
    </source>
</evidence>
<dbReference type="RefSeq" id="WP_004623243.1">
    <property type="nucleotide sequence ID" value="NZ_AORV01000010.1"/>
</dbReference>
<dbReference type="InterPro" id="IPR050680">
    <property type="entry name" value="YpeA/RimI_acetyltransf"/>
</dbReference>
<dbReference type="Proteomes" id="UP000014155">
    <property type="component" value="Unassembled WGS sequence"/>
</dbReference>
<feature type="domain" description="N-acetyltransferase" evidence="3">
    <location>
        <begin position="158"/>
        <end position="284"/>
    </location>
</feature>
<evidence type="ECO:0000259" key="3">
    <source>
        <dbReference type="PROSITE" id="PS51186"/>
    </source>
</evidence>